<comment type="caution">
    <text evidence="4">The sequence shown here is derived from an EMBL/GenBank/DDBJ whole genome shotgun (WGS) entry which is preliminary data.</text>
</comment>
<dbReference type="PANTHER" id="PTHR46558:SF4">
    <property type="entry name" value="DNA-BIDING PHAGE PROTEIN"/>
    <property type="match status" value="1"/>
</dbReference>
<dbReference type="PROSITE" id="PS50943">
    <property type="entry name" value="HTH_CROC1"/>
    <property type="match status" value="1"/>
</dbReference>
<keyword evidence="2" id="KW-0812">Transmembrane</keyword>
<keyword evidence="5" id="KW-1185">Reference proteome</keyword>
<dbReference type="SUPFAM" id="SSF47413">
    <property type="entry name" value="lambda repressor-like DNA-binding domains"/>
    <property type="match status" value="1"/>
</dbReference>
<reference evidence="5" key="1">
    <citation type="submission" date="2018-01" db="EMBL/GenBank/DDBJ databases">
        <title>Rubneribacter badeniensis gen. nov., sp. nov., and Colonibacter rubneri, gen. nov., sp. nov., WGS of new members of the Eggerthellaceae.</title>
        <authorList>
            <person name="Danylec N."/>
            <person name="Stoll D.A."/>
            <person name="Doetsch A."/>
            <person name="Kulling S.E."/>
            <person name="Huch M."/>
        </authorList>
    </citation>
    <scope>NUCLEOTIDE SEQUENCE [LARGE SCALE GENOMIC DNA]</scope>
    <source>
        <strain evidence="5">ResAG-96</strain>
    </source>
</reference>
<dbReference type="Proteomes" id="UP000236197">
    <property type="component" value="Unassembled WGS sequence"/>
</dbReference>
<dbReference type="EMBL" id="PPEK01000012">
    <property type="protein sequence ID" value="PNV67143.1"/>
    <property type="molecule type" value="Genomic_DNA"/>
</dbReference>
<evidence type="ECO:0000256" key="2">
    <source>
        <dbReference type="SAM" id="Phobius"/>
    </source>
</evidence>
<dbReference type="PANTHER" id="PTHR46558">
    <property type="entry name" value="TRACRIPTIONAL REGULATORY PROTEIN-RELATED-RELATED"/>
    <property type="match status" value="1"/>
</dbReference>
<organism evidence="4 5">
    <name type="scientific">Enteroscipio rubneri</name>
    <dbReference type="NCBI Taxonomy" id="2070686"/>
    <lineage>
        <taxon>Bacteria</taxon>
        <taxon>Bacillati</taxon>
        <taxon>Actinomycetota</taxon>
        <taxon>Coriobacteriia</taxon>
        <taxon>Eggerthellales</taxon>
        <taxon>Eggerthellaceae</taxon>
        <taxon>Enteroscipio</taxon>
    </lineage>
</organism>
<dbReference type="CDD" id="cd00093">
    <property type="entry name" value="HTH_XRE"/>
    <property type="match status" value="1"/>
</dbReference>
<sequence length="159" mass="17445">MNQIATGTFIARKRKELNLTQAQLAERLGISSKSVSKWERGKCIPDYAVVNELCEALGITVSELLDGEENERENMRMYDNDQMIEMLARIQRLESQRITIIAIALIVMGIGLLALSSLFGGSDPTDFISGVLFGIGVGTTLIGVFLAARSVFAYLGQEK</sequence>
<dbReference type="Pfam" id="PF01381">
    <property type="entry name" value="HTH_3"/>
    <property type="match status" value="1"/>
</dbReference>
<accession>A0A2K2U9Z6</accession>
<proteinExistence type="predicted"/>
<feature type="transmembrane region" description="Helical" evidence="2">
    <location>
        <begin position="131"/>
        <end position="155"/>
    </location>
</feature>
<name>A0A2K2U9Z6_9ACTN</name>
<dbReference type="InterPro" id="IPR010982">
    <property type="entry name" value="Lambda_DNA-bd_dom_sf"/>
</dbReference>
<dbReference type="RefSeq" id="WP_103265512.1">
    <property type="nucleotide sequence ID" value="NZ_CABMLE010000012.1"/>
</dbReference>
<feature type="transmembrane region" description="Helical" evidence="2">
    <location>
        <begin position="98"/>
        <end position="119"/>
    </location>
</feature>
<evidence type="ECO:0000259" key="3">
    <source>
        <dbReference type="PROSITE" id="PS50943"/>
    </source>
</evidence>
<dbReference type="InterPro" id="IPR001387">
    <property type="entry name" value="Cro/C1-type_HTH"/>
</dbReference>
<dbReference type="OrthoDB" id="9805856at2"/>
<keyword evidence="1" id="KW-0238">DNA-binding</keyword>
<feature type="domain" description="HTH cro/C1-type" evidence="3">
    <location>
        <begin position="10"/>
        <end position="64"/>
    </location>
</feature>
<evidence type="ECO:0000313" key="5">
    <source>
        <dbReference type="Proteomes" id="UP000236197"/>
    </source>
</evidence>
<dbReference type="GO" id="GO:0003677">
    <property type="term" value="F:DNA binding"/>
    <property type="evidence" value="ECO:0007669"/>
    <property type="project" value="UniProtKB-KW"/>
</dbReference>
<dbReference type="Gene3D" id="1.10.260.40">
    <property type="entry name" value="lambda repressor-like DNA-binding domains"/>
    <property type="match status" value="1"/>
</dbReference>
<gene>
    <name evidence="4" type="ORF">C2L71_09415</name>
</gene>
<keyword evidence="2" id="KW-1133">Transmembrane helix</keyword>
<evidence type="ECO:0000256" key="1">
    <source>
        <dbReference type="ARBA" id="ARBA00023125"/>
    </source>
</evidence>
<protein>
    <submittedName>
        <fullName evidence="4">XRE family transcriptional regulator</fullName>
    </submittedName>
</protein>
<evidence type="ECO:0000313" key="4">
    <source>
        <dbReference type="EMBL" id="PNV67143.1"/>
    </source>
</evidence>
<keyword evidence="2" id="KW-0472">Membrane</keyword>
<dbReference type="AlphaFoldDB" id="A0A2K2U9Z6"/>
<dbReference type="SMART" id="SM00530">
    <property type="entry name" value="HTH_XRE"/>
    <property type="match status" value="1"/>
</dbReference>